<evidence type="ECO:0000259" key="1">
    <source>
        <dbReference type="Pfam" id="PF05368"/>
    </source>
</evidence>
<evidence type="ECO:0000313" key="3">
    <source>
        <dbReference type="Proteomes" id="UP000245678"/>
    </source>
</evidence>
<comment type="caution">
    <text evidence="2">The sequence shown here is derived from an EMBL/GenBank/DDBJ whole genome shotgun (WGS) entry which is preliminary data.</text>
</comment>
<accession>A0A316HQV9</accession>
<keyword evidence="3" id="KW-1185">Reference proteome</keyword>
<dbReference type="EMBL" id="QGHA01000005">
    <property type="protein sequence ID" value="PWK77262.1"/>
    <property type="molecule type" value="Genomic_DNA"/>
</dbReference>
<dbReference type="RefSeq" id="WP_109608653.1">
    <property type="nucleotide sequence ID" value="NZ_QGHA01000005.1"/>
</dbReference>
<proteinExistence type="predicted"/>
<feature type="domain" description="NmrA-like" evidence="1">
    <location>
        <begin position="2"/>
        <end position="237"/>
    </location>
</feature>
<gene>
    <name evidence="2" type="ORF">LX99_03073</name>
</gene>
<sequence>MILITGATGHLGGAVAEQLLKHLSPGEFAILARDAKKSKHFAERGIEVRLGDFDDQASLDQALKGISKVLLIPTIVPHRLEQNKRVVDTAVKQGVKHVVYTGISHKDIENSAVEGLDAHFQTEDYIKQSGLAYTFLRNSLYMDILPFYGGEKVLDMGFYLPAGDGKVPFALRREMGEAAANVFLQQGHENKTYEIAGSELYSYADVAATLSGLTGKKVGYTAADPDDFKRQLKDAGVDDFISFVITGFNIDVKNGFFETITHDLEQLLGRKPANLERGIAEVFGFN</sequence>
<evidence type="ECO:0000313" key="2">
    <source>
        <dbReference type="EMBL" id="PWK77262.1"/>
    </source>
</evidence>
<dbReference type="InterPro" id="IPR052718">
    <property type="entry name" value="NmrA-type_oxidoreductase"/>
</dbReference>
<dbReference type="PANTHER" id="PTHR47129:SF1">
    <property type="entry name" value="NMRA-LIKE DOMAIN-CONTAINING PROTEIN"/>
    <property type="match status" value="1"/>
</dbReference>
<dbReference type="Pfam" id="PF05368">
    <property type="entry name" value="NmrA"/>
    <property type="match status" value="1"/>
</dbReference>
<dbReference type="SUPFAM" id="SSF51735">
    <property type="entry name" value="NAD(P)-binding Rossmann-fold domains"/>
    <property type="match status" value="1"/>
</dbReference>
<name>A0A316HQV9_9SPHI</name>
<dbReference type="CDD" id="cd05269">
    <property type="entry name" value="TMR_SDR_a"/>
    <property type="match status" value="1"/>
</dbReference>
<dbReference type="InterPro" id="IPR036291">
    <property type="entry name" value="NAD(P)-bd_dom_sf"/>
</dbReference>
<protein>
    <submittedName>
        <fullName evidence="2">NAD(P)H dehydrogenase (Quinone)</fullName>
    </submittedName>
</protein>
<organism evidence="2 3">
    <name type="scientific">Mucilaginibacter oryzae</name>
    <dbReference type="NCBI Taxonomy" id="468058"/>
    <lineage>
        <taxon>Bacteria</taxon>
        <taxon>Pseudomonadati</taxon>
        <taxon>Bacteroidota</taxon>
        <taxon>Sphingobacteriia</taxon>
        <taxon>Sphingobacteriales</taxon>
        <taxon>Sphingobacteriaceae</taxon>
        <taxon>Mucilaginibacter</taxon>
    </lineage>
</organism>
<dbReference type="PANTHER" id="PTHR47129">
    <property type="entry name" value="QUINONE OXIDOREDUCTASE 2"/>
    <property type="match status" value="1"/>
</dbReference>
<dbReference type="Proteomes" id="UP000245678">
    <property type="component" value="Unassembled WGS sequence"/>
</dbReference>
<dbReference type="InterPro" id="IPR008030">
    <property type="entry name" value="NmrA-like"/>
</dbReference>
<dbReference type="Gene3D" id="3.90.25.10">
    <property type="entry name" value="UDP-galactose 4-epimerase, domain 1"/>
    <property type="match status" value="1"/>
</dbReference>
<reference evidence="2 3" key="1">
    <citation type="submission" date="2018-05" db="EMBL/GenBank/DDBJ databases">
        <title>Genomic Encyclopedia of Archaeal and Bacterial Type Strains, Phase II (KMG-II): from individual species to whole genera.</title>
        <authorList>
            <person name="Goeker M."/>
        </authorList>
    </citation>
    <scope>NUCLEOTIDE SEQUENCE [LARGE SCALE GENOMIC DNA]</scope>
    <source>
        <strain evidence="2 3">DSM 19975</strain>
    </source>
</reference>
<dbReference type="AlphaFoldDB" id="A0A316HQV9"/>
<dbReference type="Gene3D" id="3.40.50.720">
    <property type="entry name" value="NAD(P)-binding Rossmann-like Domain"/>
    <property type="match status" value="1"/>
</dbReference>